<dbReference type="InterPro" id="IPR001300">
    <property type="entry name" value="Peptidase_C2_calpain_cat"/>
</dbReference>
<dbReference type="AlphaFoldDB" id="A0A6C1DXP1"/>
<evidence type="ECO:0000256" key="1">
    <source>
        <dbReference type="ARBA" id="ARBA00010193"/>
    </source>
</evidence>
<dbReference type="OrthoDB" id="167576at2759"/>
<name>A0A6C1DXP1_SACPS</name>
<feature type="domain" description="Calpain catalytic" evidence="6">
    <location>
        <begin position="67"/>
        <end position="324"/>
    </location>
</feature>
<keyword evidence="2 7" id="KW-0645">Protease</keyword>
<evidence type="ECO:0000313" key="7">
    <source>
        <dbReference type="EMBL" id="QID81665.1"/>
    </source>
</evidence>
<dbReference type="InterPro" id="IPR051297">
    <property type="entry name" value="PalB/RIM13"/>
</dbReference>
<evidence type="ECO:0000256" key="2">
    <source>
        <dbReference type="ARBA" id="ARBA00022670"/>
    </source>
</evidence>
<evidence type="ECO:0000256" key="4">
    <source>
        <dbReference type="ARBA" id="ARBA00022807"/>
    </source>
</evidence>
<dbReference type="PANTHER" id="PTHR46143">
    <property type="entry name" value="CALPAIN-7"/>
    <property type="match status" value="1"/>
</dbReference>
<organism evidence="7 8">
    <name type="scientific">Saccharomyces pastorianus</name>
    <name type="common">Lager yeast</name>
    <name type="synonym">Saccharomyces cerevisiae x Saccharomyces eubayanus</name>
    <dbReference type="NCBI Taxonomy" id="27292"/>
    <lineage>
        <taxon>Eukaryota</taxon>
        <taxon>Fungi</taxon>
        <taxon>Dikarya</taxon>
        <taxon>Ascomycota</taxon>
        <taxon>Saccharomycotina</taxon>
        <taxon>Saccharomycetes</taxon>
        <taxon>Saccharomycetales</taxon>
        <taxon>Saccharomycetaceae</taxon>
        <taxon>Saccharomyces</taxon>
    </lineage>
</organism>
<dbReference type="EMBL" id="CP048994">
    <property type="protein sequence ID" value="QID81665.1"/>
    <property type="molecule type" value="Genomic_DNA"/>
</dbReference>
<keyword evidence="4" id="KW-0788">Thiol protease</keyword>
<evidence type="ECO:0000313" key="8">
    <source>
        <dbReference type="Proteomes" id="UP000501346"/>
    </source>
</evidence>
<dbReference type="SMART" id="SM00230">
    <property type="entry name" value="CysPc"/>
    <property type="match status" value="1"/>
</dbReference>
<evidence type="ECO:0000259" key="6">
    <source>
        <dbReference type="SMART" id="SM00230"/>
    </source>
</evidence>
<dbReference type="GO" id="GO:0006508">
    <property type="term" value="P:proteolysis"/>
    <property type="evidence" value="ECO:0007669"/>
    <property type="project" value="UniProtKB-KW"/>
</dbReference>
<dbReference type="GO" id="GO:0004198">
    <property type="term" value="F:calcium-dependent cysteine-type endopeptidase activity"/>
    <property type="evidence" value="ECO:0007669"/>
    <property type="project" value="InterPro"/>
</dbReference>
<dbReference type="SUPFAM" id="SSF54001">
    <property type="entry name" value="Cysteine proteinases"/>
    <property type="match status" value="1"/>
</dbReference>
<dbReference type="InterPro" id="IPR038765">
    <property type="entry name" value="Papain-like_cys_pep_sf"/>
</dbReference>
<gene>
    <name evidence="7" type="primary">RIM13_1</name>
    <name evidence="7" type="ORF">GRS66_004056</name>
</gene>
<sequence>MNDWHEFNAAIKSIYCNAEGDSSSIINRLVGLAMKSDDSTFIEAVLVLKENASKVDKQLRFLWLTSTINSRFYPSIPISEASPVSWNKTEYCAPGTEELQRRYPGRAKLQNEEDYSGGIEQCRDVPDCSLVASLINLRSKNLNLPLIKQISSTKYHVNLSFNGSNKRLVTVDISQIPTSVDGKQLSLKSNDISDKIGELALLLVSKGTYSTDGSNISIDTYRLSGFLPEITQVNSYPFEKLWKFHKSNLCLMGAGTGNRSNDMIKPLVENHDYSIIDITYDSRLVKLRDPRNSALNVEISYEQYLKNFKQLYLNWNQEKLFKRSQVLHFRYDTSRYNKFSIVADKPLFHLVNNSKVTETVWLLLESHLQDEGSQENRSVSFLNEAPECIICPIEPPVECGGNRIGLQLVKLRLDAETERLLYCYSTTNNNFSIHSFSVVKEICFQRLKDTKSLFAKVLFSFPYEIEGKASFDTCNFFQNPTFELEVHSEQDYQVLMDAACISTSSHDLINIQVYYFNDYELIKPIMFDNHYQPGQGLKQDVPILTNVKYMIVCSTYGPPASMEFELLASIRLSSSWRLISGITLRSVNLIYGTYPYHCRNRFHWKETSDKLKIQMTLPTKKYSTNKLFIRVVPVESSARLRMRCNIFEPESALCVYECQEYRTCPSGGIVIPDLEVSRINIVVLMIERSVPISSCLPTEGQLDELELFVGSSQKIRIEKYSDDVIPK</sequence>
<comment type="similarity">
    <text evidence="1">Belongs to the peptidase C2 family. PalB/RIM13 subfamily.</text>
</comment>
<evidence type="ECO:0000256" key="5">
    <source>
        <dbReference type="ARBA" id="ARBA00042255"/>
    </source>
</evidence>
<protein>
    <recommendedName>
        <fullName evidence="5">Cysteine protease RIM13</fullName>
    </recommendedName>
</protein>
<evidence type="ECO:0000256" key="3">
    <source>
        <dbReference type="ARBA" id="ARBA00022801"/>
    </source>
</evidence>
<dbReference type="Proteomes" id="UP000501346">
    <property type="component" value="Chromosome ScXIII"/>
</dbReference>
<keyword evidence="8" id="KW-1185">Reference proteome</keyword>
<dbReference type="PANTHER" id="PTHR46143:SF1">
    <property type="entry name" value="CALPAIN-7"/>
    <property type="match status" value="1"/>
</dbReference>
<accession>A0A6C1DXP1</accession>
<proteinExistence type="inferred from homology"/>
<keyword evidence="3" id="KW-0378">Hydrolase</keyword>
<reference evidence="7 8" key="1">
    <citation type="journal article" date="2019" name="BMC Genomics">
        <title>Chromosome level assembly and comparative genome analysis confirm lager-brewing yeasts originated from a single hybridization.</title>
        <authorList>
            <person name="Salazar A.N."/>
            <person name="Gorter de Vries A.R."/>
            <person name="van den Broek M."/>
            <person name="Brouwers N."/>
            <person name="de la Torre Cortes P."/>
            <person name="Kuijpers N.G.A."/>
            <person name="Daran J.G."/>
            <person name="Abeel T."/>
        </authorList>
    </citation>
    <scope>NUCLEOTIDE SEQUENCE [LARGE SCALE GENOMIC DNA]</scope>
    <source>
        <strain evidence="7 8">CBS 1483</strain>
    </source>
</reference>